<protein>
    <recommendedName>
        <fullName evidence="2">NADP-dependent oxidoreductase domain-containing protein</fullName>
    </recommendedName>
</protein>
<feature type="domain" description="NADP-dependent oxidoreductase" evidence="2">
    <location>
        <begin position="15"/>
        <end position="311"/>
    </location>
</feature>
<dbReference type="InterPro" id="IPR050523">
    <property type="entry name" value="AKR_Detox_Biosynth"/>
</dbReference>
<dbReference type="AlphaFoldDB" id="X1AHK9"/>
<dbReference type="GO" id="GO:0016491">
    <property type="term" value="F:oxidoreductase activity"/>
    <property type="evidence" value="ECO:0007669"/>
    <property type="project" value="UniProtKB-KW"/>
</dbReference>
<dbReference type="EMBL" id="BART01001665">
    <property type="protein sequence ID" value="GAG72193.1"/>
    <property type="molecule type" value="Genomic_DNA"/>
</dbReference>
<evidence type="ECO:0000256" key="1">
    <source>
        <dbReference type="ARBA" id="ARBA00023002"/>
    </source>
</evidence>
<name>X1AHK9_9ZZZZ</name>
<dbReference type="PANTHER" id="PTHR43364:SF4">
    <property type="entry name" value="NAD(P)-LINKED OXIDOREDUCTASE SUPERFAMILY PROTEIN"/>
    <property type="match status" value="1"/>
</dbReference>
<gene>
    <name evidence="3" type="ORF">S01H4_05665</name>
</gene>
<proteinExistence type="predicted"/>
<dbReference type="InterPro" id="IPR020471">
    <property type="entry name" value="AKR"/>
</dbReference>
<dbReference type="CDD" id="cd19087">
    <property type="entry name" value="AKR_AKR12A1_B1_C1"/>
    <property type="match status" value="1"/>
</dbReference>
<dbReference type="PRINTS" id="PR00069">
    <property type="entry name" value="ALDKETRDTASE"/>
</dbReference>
<dbReference type="InterPro" id="IPR023210">
    <property type="entry name" value="NADP_OxRdtase_dom"/>
</dbReference>
<sequence>MEYRTLVRTGVKVSPLCLGTDNFANPTSEKESIRMLEAALDAGINFLDTSNIYAQGESERIIGRAFAKNGRRHQAIIATKVHYPVGPGPNEKGNSRLHIIKACEDSLRRLQTNYIDLYQTHRPSFDIPLDETLGAMTDLVRQGKVRYIGSSTAPAWKVLEGIKISEEKGLSRFISEQPPYNLLDRRIENELVPMCREYGLGIIPWSPLAMGMLAGRYADGKTYPKKSRASLRGGIYSERVTPKAVATGNRFVHLAQKHKISPAQLAILWIKEQPGITAPLIGPRTLEQLEELFPVMEMSLNDNIREACDELVPPGSAVADFHNSAPWMKMAIL</sequence>
<dbReference type="Gene3D" id="3.20.20.100">
    <property type="entry name" value="NADP-dependent oxidoreductase domain"/>
    <property type="match status" value="1"/>
</dbReference>
<dbReference type="InterPro" id="IPR036812">
    <property type="entry name" value="NAD(P)_OxRdtase_dom_sf"/>
</dbReference>
<comment type="caution">
    <text evidence="3">The sequence shown here is derived from an EMBL/GenBank/DDBJ whole genome shotgun (WGS) entry which is preliminary data.</text>
</comment>
<accession>X1AHK9</accession>
<dbReference type="GO" id="GO:0005829">
    <property type="term" value="C:cytosol"/>
    <property type="evidence" value="ECO:0007669"/>
    <property type="project" value="TreeGrafter"/>
</dbReference>
<dbReference type="Pfam" id="PF00248">
    <property type="entry name" value="Aldo_ket_red"/>
    <property type="match status" value="1"/>
</dbReference>
<evidence type="ECO:0000259" key="2">
    <source>
        <dbReference type="Pfam" id="PF00248"/>
    </source>
</evidence>
<evidence type="ECO:0000313" key="3">
    <source>
        <dbReference type="EMBL" id="GAG72193.1"/>
    </source>
</evidence>
<organism evidence="3">
    <name type="scientific">marine sediment metagenome</name>
    <dbReference type="NCBI Taxonomy" id="412755"/>
    <lineage>
        <taxon>unclassified sequences</taxon>
        <taxon>metagenomes</taxon>
        <taxon>ecological metagenomes</taxon>
    </lineage>
</organism>
<dbReference type="PANTHER" id="PTHR43364">
    <property type="entry name" value="NADH-SPECIFIC METHYLGLYOXAL REDUCTASE-RELATED"/>
    <property type="match status" value="1"/>
</dbReference>
<reference evidence="3" key="1">
    <citation type="journal article" date="2014" name="Front. Microbiol.">
        <title>High frequency of phylogenetically diverse reductive dehalogenase-homologous genes in deep subseafloor sedimentary metagenomes.</title>
        <authorList>
            <person name="Kawai M."/>
            <person name="Futagami T."/>
            <person name="Toyoda A."/>
            <person name="Takaki Y."/>
            <person name="Nishi S."/>
            <person name="Hori S."/>
            <person name="Arai W."/>
            <person name="Tsubouchi T."/>
            <person name="Morono Y."/>
            <person name="Uchiyama I."/>
            <person name="Ito T."/>
            <person name="Fujiyama A."/>
            <person name="Inagaki F."/>
            <person name="Takami H."/>
        </authorList>
    </citation>
    <scope>NUCLEOTIDE SEQUENCE</scope>
    <source>
        <strain evidence="3">Expedition CK06-06</strain>
    </source>
</reference>
<dbReference type="SUPFAM" id="SSF51430">
    <property type="entry name" value="NAD(P)-linked oxidoreductase"/>
    <property type="match status" value="1"/>
</dbReference>
<keyword evidence="1" id="KW-0560">Oxidoreductase</keyword>
<dbReference type="FunFam" id="3.20.20.100:FF:000004">
    <property type="entry name" value="Oxidoreductase, aldo/keto reductase"/>
    <property type="match status" value="1"/>
</dbReference>